<accession>A0A921QYL8</accession>
<dbReference type="Proteomes" id="UP000807115">
    <property type="component" value="Chromosome 5"/>
</dbReference>
<evidence type="ECO:0000256" key="1">
    <source>
        <dbReference type="SAM" id="SignalP"/>
    </source>
</evidence>
<comment type="caution">
    <text evidence="2">The sequence shown here is derived from an EMBL/GenBank/DDBJ whole genome shotgun (WGS) entry which is preliminary data.</text>
</comment>
<dbReference type="EMBL" id="CM027684">
    <property type="protein sequence ID" value="KAG0529206.1"/>
    <property type="molecule type" value="Genomic_DNA"/>
</dbReference>
<proteinExistence type="predicted"/>
<evidence type="ECO:0000313" key="3">
    <source>
        <dbReference type="Proteomes" id="UP000807115"/>
    </source>
</evidence>
<reference evidence="2" key="1">
    <citation type="journal article" date="2019" name="BMC Genomics">
        <title>A new reference genome for Sorghum bicolor reveals high levels of sequence similarity between sweet and grain genotypes: implications for the genetics of sugar metabolism.</title>
        <authorList>
            <person name="Cooper E.A."/>
            <person name="Brenton Z.W."/>
            <person name="Flinn B.S."/>
            <person name="Jenkins J."/>
            <person name="Shu S."/>
            <person name="Flowers D."/>
            <person name="Luo F."/>
            <person name="Wang Y."/>
            <person name="Xia P."/>
            <person name="Barry K."/>
            <person name="Daum C."/>
            <person name="Lipzen A."/>
            <person name="Yoshinaga Y."/>
            <person name="Schmutz J."/>
            <person name="Saski C."/>
            <person name="Vermerris W."/>
            <person name="Kresovich S."/>
        </authorList>
    </citation>
    <scope>NUCLEOTIDE SEQUENCE</scope>
</reference>
<sequence>MAPPLHKSLVFLVVGVPLMMALLATAAAAGRAGGFQFQQEADGQYCGQVTVCKEDECSATCAVLGINGVGQCKVAGGVPTCCCFVPTKPSASVVGVQSTQLPH</sequence>
<name>A0A921QYL8_SORBI</name>
<reference evidence="2" key="2">
    <citation type="submission" date="2020-10" db="EMBL/GenBank/DDBJ databases">
        <authorList>
            <person name="Cooper E.A."/>
            <person name="Brenton Z.W."/>
            <person name="Flinn B.S."/>
            <person name="Jenkins J."/>
            <person name="Shu S."/>
            <person name="Flowers D."/>
            <person name="Luo F."/>
            <person name="Wang Y."/>
            <person name="Xia P."/>
            <person name="Barry K."/>
            <person name="Daum C."/>
            <person name="Lipzen A."/>
            <person name="Yoshinaga Y."/>
            <person name="Schmutz J."/>
            <person name="Saski C."/>
            <person name="Vermerris W."/>
            <person name="Kresovich S."/>
        </authorList>
    </citation>
    <scope>NUCLEOTIDE SEQUENCE</scope>
</reference>
<evidence type="ECO:0008006" key="4">
    <source>
        <dbReference type="Google" id="ProtNLM"/>
    </source>
</evidence>
<organism evidence="2 3">
    <name type="scientific">Sorghum bicolor</name>
    <name type="common">Sorghum</name>
    <name type="synonym">Sorghum vulgare</name>
    <dbReference type="NCBI Taxonomy" id="4558"/>
    <lineage>
        <taxon>Eukaryota</taxon>
        <taxon>Viridiplantae</taxon>
        <taxon>Streptophyta</taxon>
        <taxon>Embryophyta</taxon>
        <taxon>Tracheophyta</taxon>
        <taxon>Spermatophyta</taxon>
        <taxon>Magnoliopsida</taxon>
        <taxon>Liliopsida</taxon>
        <taxon>Poales</taxon>
        <taxon>Poaceae</taxon>
        <taxon>PACMAD clade</taxon>
        <taxon>Panicoideae</taxon>
        <taxon>Andropogonodae</taxon>
        <taxon>Andropogoneae</taxon>
        <taxon>Sorghinae</taxon>
        <taxon>Sorghum</taxon>
    </lineage>
</organism>
<evidence type="ECO:0000313" key="2">
    <source>
        <dbReference type="EMBL" id="KAG0529206.1"/>
    </source>
</evidence>
<gene>
    <name evidence="2" type="ORF">BDA96_05G078300</name>
</gene>
<feature type="signal peptide" evidence="1">
    <location>
        <begin position="1"/>
        <end position="34"/>
    </location>
</feature>
<feature type="chain" id="PRO_5037596027" description="Knottin scorpion toxin-like domain-containing protein" evidence="1">
    <location>
        <begin position="35"/>
        <end position="103"/>
    </location>
</feature>
<keyword evidence="1" id="KW-0732">Signal</keyword>
<protein>
    <recommendedName>
        <fullName evidence="4">Knottin scorpion toxin-like domain-containing protein</fullName>
    </recommendedName>
</protein>
<dbReference type="AlphaFoldDB" id="A0A921QYL8"/>